<comment type="caution">
    <text evidence="1">The sequence shown here is derived from an EMBL/GenBank/DDBJ whole genome shotgun (WGS) entry which is preliminary data.</text>
</comment>
<accession>A0ABN7VNK6</accession>
<evidence type="ECO:0000313" key="2">
    <source>
        <dbReference type="Proteomes" id="UP000789901"/>
    </source>
</evidence>
<evidence type="ECO:0000313" key="1">
    <source>
        <dbReference type="EMBL" id="CAG8787934.1"/>
    </source>
</evidence>
<reference evidence="1 2" key="1">
    <citation type="submission" date="2021-06" db="EMBL/GenBank/DDBJ databases">
        <authorList>
            <person name="Kallberg Y."/>
            <person name="Tangrot J."/>
            <person name="Rosling A."/>
        </authorList>
    </citation>
    <scope>NUCLEOTIDE SEQUENCE [LARGE SCALE GENOMIC DNA]</scope>
    <source>
        <strain evidence="1 2">120-4 pot B 10/14</strain>
    </source>
</reference>
<protein>
    <submittedName>
        <fullName evidence="1">2621_t:CDS:1</fullName>
    </submittedName>
</protein>
<sequence>QYTPNEEKYDIIGSETFKEQNENNLDDMAIKITPNTIIEADESIWSKLVKRQYLEKRKTDHDLTFNEKE</sequence>
<dbReference type="EMBL" id="CAJVQB010018523">
    <property type="protein sequence ID" value="CAG8787934.1"/>
    <property type="molecule type" value="Genomic_DNA"/>
</dbReference>
<name>A0ABN7VNK6_GIGMA</name>
<dbReference type="Proteomes" id="UP000789901">
    <property type="component" value="Unassembled WGS sequence"/>
</dbReference>
<feature type="non-terminal residue" evidence="1">
    <location>
        <position position="1"/>
    </location>
</feature>
<organism evidence="1 2">
    <name type="scientific">Gigaspora margarita</name>
    <dbReference type="NCBI Taxonomy" id="4874"/>
    <lineage>
        <taxon>Eukaryota</taxon>
        <taxon>Fungi</taxon>
        <taxon>Fungi incertae sedis</taxon>
        <taxon>Mucoromycota</taxon>
        <taxon>Glomeromycotina</taxon>
        <taxon>Glomeromycetes</taxon>
        <taxon>Diversisporales</taxon>
        <taxon>Gigasporaceae</taxon>
        <taxon>Gigaspora</taxon>
    </lineage>
</organism>
<keyword evidence="2" id="KW-1185">Reference proteome</keyword>
<proteinExistence type="predicted"/>
<gene>
    <name evidence="1" type="ORF">GMARGA_LOCUS20755</name>
</gene>